<accession>A0A0B5QF55</accession>
<keyword evidence="1" id="KW-0472">Membrane</keyword>
<dbReference type="EMBL" id="CP010086">
    <property type="protein sequence ID" value="AJH00935.1"/>
    <property type="molecule type" value="Genomic_DNA"/>
</dbReference>
<evidence type="ECO:0000313" key="4">
    <source>
        <dbReference type="Proteomes" id="UP000031866"/>
    </source>
</evidence>
<evidence type="ECO:0000313" key="3">
    <source>
        <dbReference type="EMBL" id="AJH00935.1"/>
    </source>
</evidence>
<dbReference type="STRING" id="1520.LF65_04395"/>
<gene>
    <name evidence="3" type="ORF">LF65_04395</name>
</gene>
<protein>
    <recommendedName>
        <fullName evidence="2">DUF4179 domain-containing protein</fullName>
    </recommendedName>
</protein>
<dbReference type="InterPro" id="IPR025436">
    <property type="entry name" value="DUF4179"/>
</dbReference>
<keyword evidence="1" id="KW-0812">Transmembrane</keyword>
<organism evidence="3 4">
    <name type="scientific">Clostridium beijerinckii</name>
    <name type="common">Clostridium MP</name>
    <dbReference type="NCBI Taxonomy" id="1520"/>
    <lineage>
        <taxon>Bacteria</taxon>
        <taxon>Bacillati</taxon>
        <taxon>Bacillota</taxon>
        <taxon>Clostridia</taxon>
        <taxon>Eubacteriales</taxon>
        <taxon>Clostridiaceae</taxon>
        <taxon>Clostridium</taxon>
    </lineage>
</organism>
<proteinExistence type="predicted"/>
<dbReference type="RefSeq" id="WP_041898954.1">
    <property type="nucleotide sequence ID" value="NZ_CP010086.2"/>
</dbReference>
<evidence type="ECO:0000256" key="1">
    <source>
        <dbReference type="SAM" id="Phobius"/>
    </source>
</evidence>
<reference evidence="4" key="1">
    <citation type="submission" date="2014-12" db="EMBL/GenBank/DDBJ databases">
        <title>Genome sequence of Clostridium beijerinckii strain 59B.</title>
        <authorList>
            <person name="Little G.T."/>
            <person name="Minton N.P."/>
        </authorList>
    </citation>
    <scope>NUCLEOTIDE SEQUENCE [LARGE SCALE GENOMIC DNA]</scope>
    <source>
        <strain evidence="4">59B</strain>
    </source>
</reference>
<sequence>MKDEYSLLNNVEIDFSQYVIEEANELEKKKMMKKFIKSKNKKVIWNKKKALAAIAALLLIVNLGIHGDKVLAAVANFRYSINTWLGINTTGEKYSTEIGKTLEGKDIKLTLNEFFTDNSRIIINFNINEKKNDLVDNKDKLVPDIYINGKKIERSSNYVGYSIAGYKDFAGYDKVENNELEKENNVILEVEMKELPLSDKEDVKLVFSSLAEEYGVSSSDFTYTFVYDATSYKNDTKVVKVGKNITIDDNELSLDSVTITPDRVLISGTSKGFSAWENNKDANYYYDIVDANGDSVSLKEEIGKGAYFYTHHGNELPVKDANVNTIKIIPYTFNKINTNTTSVSEDGRTKYIIEDKIVTVDLK</sequence>
<dbReference type="OrthoDB" id="1909041at2"/>
<dbReference type="AlphaFoldDB" id="A0A0B5QF55"/>
<name>A0A0B5QF55_CLOBE</name>
<feature type="domain" description="DUF4179" evidence="2">
    <location>
        <begin position="47"/>
        <end position="127"/>
    </location>
</feature>
<feature type="transmembrane region" description="Helical" evidence="1">
    <location>
        <begin position="50"/>
        <end position="67"/>
    </location>
</feature>
<dbReference type="KEGG" id="cbei:LF65_04395"/>
<dbReference type="Pfam" id="PF13786">
    <property type="entry name" value="DUF4179"/>
    <property type="match status" value="1"/>
</dbReference>
<evidence type="ECO:0000259" key="2">
    <source>
        <dbReference type="Pfam" id="PF13786"/>
    </source>
</evidence>
<dbReference type="Gene3D" id="2.60.40.1630">
    <property type="entry name" value="bacillus anthracis domain"/>
    <property type="match status" value="1"/>
</dbReference>
<keyword evidence="1" id="KW-1133">Transmembrane helix</keyword>
<dbReference type="Proteomes" id="UP000031866">
    <property type="component" value="Chromosome"/>
</dbReference>